<keyword evidence="1" id="KW-0812">Transmembrane</keyword>
<accession>A0A1V3IUF5</accession>
<sequence>MKNLFSISISFFGLSFLIFLGFTLIEFDVGSKHIHYTMLIKESLIMSFKIHLVILPIHFLTSKKIDKHK</sequence>
<evidence type="ECO:0000313" key="2">
    <source>
        <dbReference type="EMBL" id="OOF45721.1"/>
    </source>
</evidence>
<keyword evidence="1" id="KW-1133">Transmembrane helix</keyword>
<reference evidence="2 3" key="1">
    <citation type="submission" date="2016-10" db="EMBL/GenBank/DDBJ databases">
        <title>Rodentibacter gen. nov. and new species.</title>
        <authorList>
            <person name="Christensen H."/>
        </authorList>
    </citation>
    <scope>NUCLEOTIDE SEQUENCE [LARGE SCALE GENOMIC DNA]</scope>
    <source>
        <strain evidence="2 3">H1987082031</strain>
    </source>
</reference>
<proteinExistence type="predicted"/>
<gene>
    <name evidence="2" type="ORF">BKK52_12115</name>
</gene>
<keyword evidence="1" id="KW-0472">Membrane</keyword>
<keyword evidence="3" id="KW-1185">Reference proteome</keyword>
<dbReference type="Proteomes" id="UP000189161">
    <property type="component" value="Unassembled WGS sequence"/>
</dbReference>
<dbReference type="AlphaFoldDB" id="A0A1V3IUF5"/>
<name>A0A1V3IUF5_9PAST</name>
<feature type="transmembrane region" description="Helical" evidence="1">
    <location>
        <begin position="7"/>
        <end position="25"/>
    </location>
</feature>
<comment type="caution">
    <text evidence="2">The sequence shown here is derived from an EMBL/GenBank/DDBJ whole genome shotgun (WGS) entry which is preliminary data.</text>
</comment>
<protein>
    <submittedName>
        <fullName evidence="2">Uncharacterized protein</fullName>
    </submittedName>
</protein>
<dbReference type="EMBL" id="MLHL01000088">
    <property type="protein sequence ID" value="OOF45721.1"/>
    <property type="molecule type" value="Genomic_DNA"/>
</dbReference>
<evidence type="ECO:0000313" key="3">
    <source>
        <dbReference type="Proteomes" id="UP000189161"/>
    </source>
</evidence>
<feature type="transmembrane region" description="Helical" evidence="1">
    <location>
        <begin position="45"/>
        <end position="61"/>
    </location>
</feature>
<organism evidence="2 3">
    <name type="scientific">Rodentibacter trehalosifermentans</name>
    <dbReference type="NCBI Taxonomy" id="1908263"/>
    <lineage>
        <taxon>Bacteria</taxon>
        <taxon>Pseudomonadati</taxon>
        <taxon>Pseudomonadota</taxon>
        <taxon>Gammaproteobacteria</taxon>
        <taxon>Pasteurellales</taxon>
        <taxon>Pasteurellaceae</taxon>
        <taxon>Rodentibacter</taxon>
    </lineage>
</organism>
<evidence type="ECO:0000256" key="1">
    <source>
        <dbReference type="SAM" id="Phobius"/>
    </source>
</evidence>